<comment type="caution">
    <text evidence="1">The sequence shown here is derived from an EMBL/GenBank/DDBJ whole genome shotgun (WGS) entry which is preliminary data.</text>
</comment>
<dbReference type="Proteomes" id="UP000600918">
    <property type="component" value="Unassembled WGS sequence"/>
</dbReference>
<proteinExistence type="predicted"/>
<keyword evidence="2" id="KW-1185">Reference proteome</keyword>
<organism evidence="1 2">
    <name type="scientific">Vespula pensylvanica</name>
    <name type="common">Western yellow jacket</name>
    <name type="synonym">Wasp</name>
    <dbReference type="NCBI Taxonomy" id="30213"/>
    <lineage>
        <taxon>Eukaryota</taxon>
        <taxon>Metazoa</taxon>
        <taxon>Ecdysozoa</taxon>
        <taxon>Arthropoda</taxon>
        <taxon>Hexapoda</taxon>
        <taxon>Insecta</taxon>
        <taxon>Pterygota</taxon>
        <taxon>Neoptera</taxon>
        <taxon>Endopterygota</taxon>
        <taxon>Hymenoptera</taxon>
        <taxon>Apocrita</taxon>
        <taxon>Aculeata</taxon>
        <taxon>Vespoidea</taxon>
        <taxon>Vespidae</taxon>
        <taxon>Vespinae</taxon>
        <taxon>Vespula</taxon>
    </lineage>
</organism>
<sequence length="255" mass="28751">MMISSSSKFEALFVGERHRSSIPSLFNFLSTSKKQFTGLHLPTGIWFATMEDEDSRNGMRKGLGSCVKDSKRLLVGCFLTLKALKAGYTGLTRDGRMRESFNSKLSGNYTSVNVLSRVKAQARTLIAAIACFNLGSGKCICHFLPTQSSTVFREKQREKERLQSSCSSNAVFSIYFHDDTSTRLKLDFSFVTNSTSLLVFFEMDVVKTCGIKRAIWLWQFDAKVFCVSGVWTLLQCRHGNFSGDAYLQCWLKQHT</sequence>
<protein>
    <submittedName>
        <fullName evidence="1">Uncharacterized protein</fullName>
    </submittedName>
</protein>
<dbReference type="EMBL" id="JACSDY010000010">
    <property type="protein sequence ID" value="KAF7416716.1"/>
    <property type="molecule type" value="Genomic_DNA"/>
</dbReference>
<accession>A0A834U4V4</accession>
<dbReference type="AlphaFoldDB" id="A0A834U4V4"/>
<name>A0A834U4V4_VESPE</name>
<reference evidence="1" key="1">
    <citation type="journal article" date="2020" name="G3 (Bethesda)">
        <title>High-Quality Assemblies for Three Invasive Social Wasps from the &lt;i&gt;Vespula&lt;/i&gt; Genus.</title>
        <authorList>
            <person name="Harrop T.W.R."/>
            <person name="Guhlin J."/>
            <person name="McLaughlin G.M."/>
            <person name="Permina E."/>
            <person name="Stockwell P."/>
            <person name="Gilligan J."/>
            <person name="Le Lec M.F."/>
            <person name="Gruber M.A.M."/>
            <person name="Quinn O."/>
            <person name="Lovegrove M."/>
            <person name="Duncan E.J."/>
            <person name="Remnant E.J."/>
            <person name="Van Eeckhoven J."/>
            <person name="Graham B."/>
            <person name="Knapp R.A."/>
            <person name="Langford K.W."/>
            <person name="Kronenberg Z."/>
            <person name="Press M.O."/>
            <person name="Eacker S.M."/>
            <person name="Wilson-Rankin E.E."/>
            <person name="Purcell J."/>
            <person name="Lester P.J."/>
            <person name="Dearden P.K."/>
        </authorList>
    </citation>
    <scope>NUCLEOTIDE SEQUENCE</scope>
    <source>
        <strain evidence="1">Volc-1</strain>
    </source>
</reference>
<evidence type="ECO:0000313" key="1">
    <source>
        <dbReference type="EMBL" id="KAF7416716.1"/>
    </source>
</evidence>
<gene>
    <name evidence="1" type="ORF">H0235_011247</name>
</gene>
<evidence type="ECO:0000313" key="2">
    <source>
        <dbReference type="Proteomes" id="UP000600918"/>
    </source>
</evidence>